<sequence>MPFTSESAREAGSSSTRKGMPNKTTQEIKEAYQLLVENNLENMSAWLQKIGEDNPEKAFDVLIKMSDFVIPKLSRQELKVEQDKLTPEEKDQRIEQLKKKLLNNQEL</sequence>
<protein>
    <submittedName>
        <fullName evidence="2">Uncharacterized protein</fullName>
    </submittedName>
</protein>
<feature type="compositionally biased region" description="Polar residues" evidence="1">
    <location>
        <begin position="1"/>
        <end position="25"/>
    </location>
</feature>
<accession>A0A5B7X5Q3</accession>
<proteinExistence type="predicted"/>
<organism evidence="2 3">
    <name type="scientific">Antarcticibacterium flavum</name>
    <dbReference type="NCBI Taxonomy" id="2058175"/>
    <lineage>
        <taxon>Bacteria</taxon>
        <taxon>Pseudomonadati</taxon>
        <taxon>Bacteroidota</taxon>
        <taxon>Flavobacteriia</taxon>
        <taxon>Flavobacteriales</taxon>
        <taxon>Flavobacteriaceae</taxon>
        <taxon>Antarcticibacterium</taxon>
    </lineage>
</organism>
<dbReference type="AlphaFoldDB" id="A0A5B7X5Q3"/>
<evidence type="ECO:0000256" key="1">
    <source>
        <dbReference type="SAM" id="MobiDB-lite"/>
    </source>
</evidence>
<dbReference type="EMBL" id="CP040812">
    <property type="protein sequence ID" value="QCY70776.1"/>
    <property type="molecule type" value="Genomic_DNA"/>
</dbReference>
<name>A0A5B7X5Q3_9FLAO</name>
<dbReference type="Proteomes" id="UP000309016">
    <property type="component" value="Chromosome"/>
</dbReference>
<dbReference type="RefSeq" id="WP_139067335.1">
    <property type="nucleotide sequence ID" value="NZ_CP040812.1"/>
</dbReference>
<feature type="region of interest" description="Disordered" evidence="1">
    <location>
        <begin position="1"/>
        <end position="26"/>
    </location>
</feature>
<reference evidence="2 3" key="1">
    <citation type="submission" date="2019-06" db="EMBL/GenBank/DDBJ databases">
        <title>Complete genome sequence of Antarcticibacterium flavum KCTC 52984T from an Antarctic marine sediment.</title>
        <authorList>
            <person name="Lee Y.M."/>
            <person name="Shin S.C."/>
        </authorList>
    </citation>
    <scope>NUCLEOTIDE SEQUENCE [LARGE SCALE GENOMIC DNA]</scope>
    <source>
        <strain evidence="2 3">KCTC 52984</strain>
    </source>
</reference>
<dbReference type="KEGG" id="afla:FHG64_16025"/>
<evidence type="ECO:0000313" key="3">
    <source>
        <dbReference type="Proteomes" id="UP000309016"/>
    </source>
</evidence>
<keyword evidence="3" id="KW-1185">Reference proteome</keyword>
<gene>
    <name evidence="2" type="ORF">FHG64_16025</name>
</gene>
<evidence type="ECO:0000313" key="2">
    <source>
        <dbReference type="EMBL" id="QCY70776.1"/>
    </source>
</evidence>
<dbReference type="OrthoDB" id="1377054at2"/>